<dbReference type="PANTHER" id="PTHR43280:SF10">
    <property type="entry name" value="REGULATORY PROTEIN POCR"/>
    <property type="match status" value="1"/>
</dbReference>
<dbReference type="PROSITE" id="PS50110">
    <property type="entry name" value="RESPONSE_REGULATORY"/>
    <property type="match status" value="1"/>
</dbReference>
<dbReference type="RefSeq" id="WP_204601575.1">
    <property type="nucleotide sequence ID" value="NZ_JBHSED010000058.1"/>
</dbReference>
<name>A0ABV8SFI8_9BACL</name>
<reference evidence="8" key="1">
    <citation type="journal article" date="2019" name="Int. J. Syst. Evol. Microbiol.">
        <title>The Global Catalogue of Microorganisms (GCM) 10K type strain sequencing project: providing services to taxonomists for standard genome sequencing and annotation.</title>
        <authorList>
            <consortium name="The Broad Institute Genomics Platform"/>
            <consortium name="The Broad Institute Genome Sequencing Center for Infectious Disease"/>
            <person name="Wu L."/>
            <person name="Ma J."/>
        </authorList>
    </citation>
    <scope>NUCLEOTIDE SEQUENCE [LARGE SCALE GENOMIC DNA]</scope>
    <source>
        <strain evidence="8">CGMCC 4.1641</strain>
    </source>
</reference>
<comment type="caution">
    <text evidence="7">The sequence shown here is derived from an EMBL/GenBank/DDBJ whole genome shotgun (WGS) entry which is preliminary data.</text>
</comment>
<dbReference type="SUPFAM" id="SSF52172">
    <property type="entry name" value="CheY-like"/>
    <property type="match status" value="1"/>
</dbReference>
<dbReference type="CDD" id="cd17536">
    <property type="entry name" value="REC_YesN-like"/>
    <property type="match status" value="1"/>
</dbReference>
<dbReference type="SMART" id="SM00448">
    <property type="entry name" value="REC"/>
    <property type="match status" value="1"/>
</dbReference>
<evidence type="ECO:0000313" key="8">
    <source>
        <dbReference type="Proteomes" id="UP001595755"/>
    </source>
</evidence>
<feature type="modified residue" description="4-aspartylphosphate" evidence="4">
    <location>
        <position position="55"/>
    </location>
</feature>
<proteinExistence type="predicted"/>
<feature type="domain" description="Response regulatory" evidence="6">
    <location>
        <begin position="3"/>
        <end position="120"/>
    </location>
</feature>
<dbReference type="InterPro" id="IPR020449">
    <property type="entry name" value="Tscrpt_reg_AraC-type_HTH"/>
</dbReference>
<keyword evidence="2" id="KW-0238">DNA-binding</keyword>
<dbReference type="PROSITE" id="PS00041">
    <property type="entry name" value="HTH_ARAC_FAMILY_1"/>
    <property type="match status" value="1"/>
</dbReference>
<evidence type="ECO:0000256" key="2">
    <source>
        <dbReference type="ARBA" id="ARBA00023125"/>
    </source>
</evidence>
<evidence type="ECO:0000256" key="1">
    <source>
        <dbReference type="ARBA" id="ARBA00023015"/>
    </source>
</evidence>
<dbReference type="SUPFAM" id="SSF46689">
    <property type="entry name" value="Homeodomain-like"/>
    <property type="match status" value="2"/>
</dbReference>
<keyword evidence="3" id="KW-0804">Transcription</keyword>
<keyword evidence="8" id="KW-1185">Reference proteome</keyword>
<dbReference type="Pfam" id="PF00072">
    <property type="entry name" value="Response_reg"/>
    <property type="match status" value="1"/>
</dbReference>
<accession>A0ABV8SFI8</accession>
<dbReference type="InterPro" id="IPR018060">
    <property type="entry name" value="HTH_AraC"/>
</dbReference>
<dbReference type="PANTHER" id="PTHR43280">
    <property type="entry name" value="ARAC-FAMILY TRANSCRIPTIONAL REGULATOR"/>
    <property type="match status" value="1"/>
</dbReference>
<evidence type="ECO:0000313" key="7">
    <source>
        <dbReference type="EMBL" id="MFC4306361.1"/>
    </source>
</evidence>
<keyword evidence="4" id="KW-0597">Phosphoprotein</keyword>
<dbReference type="Gene3D" id="1.10.10.60">
    <property type="entry name" value="Homeodomain-like"/>
    <property type="match status" value="2"/>
</dbReference>
<feature type="domain" description="HTH araC/xylS-type" evidence="5">
    <location>
        <begin position="158"/>
        <end position="257"/>
    </location>
</feature>
<keyword evidence="1" id="KW-0805">Transcription regulation</keyword>
<organism evidence="7 8">
    <name type="scientific">Cohnella boryungensis</name>
    <dbReference type="NCBI Taxonomy" id="768479"/>
    <lineage>
        <taxon>Bacteria</taxon>
        <taxon>Bacillati</taxon>
        <taxon>Bacillota</taxon>
        <taxon>Bacilli</taxon>
        <taxon>Bacillales</taxon>
        <taxon>Paenibacillaceae</taxon>
        <taxon>Cohnella</taxon>
    </lineage>
</organism>
<dbReference type="EMBL" id="JBHSED010000058">
    <property type="protein sequence ID" value="MFC4306361.1"/>
    <property type="molecule type" value="Genomic_DNA"/>
</dbReference>
<dbReference type="PRINTS" id="PR00032">
    <property type="entry name" value="HTHARAC"/>
</dbReference>
<dbReference type="Pfam" id="PF12833">
    <property type="entry name" value="HTH_18"/>
    <property type="match status" value="1"/>
</dbReference>
<sequence>MLNLMLVDDEPFMLKGLMNIIEKGATPCSEVVKASDGFEALEKLEAFRPDLLITDIQMPEMSGLELIRQARERGLCKRFIILSGYDDAKYMRQAIKCQVIDYLMKPIDKAELYDLLANISIELLNQNAPAGASGGTSHTAPDPTIDELQVDHLSKNVKKIIQYIDKHYTKDISLDQIADHVFLHPNYISALFRKETGLTFIHYLHLFRIKKAKEMMIKEVELSFHQISERVGYESVRHFFNVFKKYSGATPGEYREQFKLQMRV</sequence>
<dbReference type="Gene3D" id="3.40.50.2300">
    <property type="match status" value="1"/>
</dbReference>
<dbReference type="PROSITE" id="PS01124">
    <property type="entry name" value="HTH_ARAC_FAMILY_2"/>
    <property type="match status" value="1"/>
</dbReference>
<dbReference type="Proteomes" id="UP001595755">
    <property type="component" value="Unassembled WGS sequence"/>
</dbReference>
<evidence type="ECO:0000259" key="6">
    <source>
        <dbReference type="PROSITE" id="PS50110"/>
    </source>
</evidence>
<dbReference type="InterPro" id="IPR011006">
    <property type="entry name" value="CheY-like_superfamily"/>
</dbReference>
<protein>
    <submittedName>
        <fullName evidence="7">Response regulator</fullName>
    </submittedName>
</protein>
<evidence type="ECO:0000256" key="4">
    <source>
        <dbReference type="PROSITE-ProRule" id="PRU00169"/>
    </source>
</evidence>
<dbReference type="InterPro" id="IPR009057">
    <property type="entry name" value="Homeodomain-like_sf"/>
</dbReference>
<gene>
    <name evidence="7" type="ORF">ACFO1S_23330</name>
</gene>
<evidence type="ECO:0000256" key="3">
    <source>
        <dbReference type="ARBA" id="ARBA00023163"/>
    </source>
</evidence>
<dbReference type="SMART" id="SM00342">
    <property type="entry name" value="HTH_ARAC"/>
    <property type="match status" value="1"/>
</dbReference>
<dbReference type="InterPro" id="IPR001789">
    <property type="entry name" value="Sig_transdc_resp-reg_receiver"/>
</dbReference>
<dbReference type="InterPro" id="IPR018062">
    <property type="entry name" value="HTH_AraC-typ_CS"/>
</dbReference>
<evidence type="ECO:0000259" key="5">
    <source>
        <dbReference type="PROSITE" id="PS01124"/>
    </source>
</evidence>